<evidence type="ECO:0000313" key="1">
    <source>
        <dbReference type="EMBL" id="KAI3938169.1"/>
    </source>
</evidence>
<dbReference type="Proteomes" id="UP001202328">
    <property type="component" value="Unassembled WGS sequence"/>
</dbReference>
<organism evidence="1 2">
    <name type="scientific">Papaver atlanticum</name>
    <dbReference type="NCBI Taxonomy" id="357466"/>
    <lineage>
        <taxon>Eukaryota</taxon>
        <taxon>Viridiplantae</taxon>
        <taxon>Streptophyta</taxon>
        <taxon>Embryophyta</taxon>
        <taxon>Tracheophyta</taxon>
        <taxon>Spermatophyta</taxon>
        <taxon>Magnoliopsida</taxon>
        <taxon>Ranunculales</taxon>
        <taxon>Papaveraceae</taxon>
        <taxon>Papaveroideae</taxon>
        <taxon>Papaver</taxon>
    </lineage>
</organism>
<name>A0AAD4T6I0_9MAGN</name>
<proteinExistence type="predicted"/>
<evidence type="ECO:0000313" key="2">
    <source>
        <dbReference type="Proteomes" id="UP001202328"/>
    </source>
</evidence>
<dbReference type="AlphaFoldDB" id="A0AAD4T6I0"/>
<comment type="caution">
    <text evidence="1">The sequence shown here is derived from an EMBL/GenBank/DDBJ whole genome shotgun (WGS) entry which is preliminary data.</text>
</comment>
<sequence>MTKRSSEQVTKLQLLLTAEGLRFSLLSSKHLFSSRCLRHLLVVNLSRRLKTGIEIYTTKELKSKAIWILKTDTFWHSSAHILETRCCGCNTPNMFNMQLWKLLVMLQTIKRTYKYLGEIETWDKAESALAEALDEFGTPWKIEMLSESINETLDKDAAEEELKS</sequence>
<dbReference type="InterPro" id="IPR045864">
    <property type="entry name" value="aa-tRNA-synth_II/BPL/LPL"/>
</dbReference>
<accession>A0AAD4T6I0</accession>
<protein>
    <submittedName>
        <fullName evidence="1">Uncharacterized protein</fullName>
    </submittedName>
</protein>
<dbReference type="EMBL" id="JAJJMB010005585">
    <property type="protein sequence ID" value="KAI3938169.1"/>
    <property type="molecule type" value="Genomic_DNA"/>
</dbReference>
<keyword evidence="2" id="KW-1185">Reference proteome</keyword>
<dbReference type="Gene3D" id="3.30.930.10">
    <property type="entry name" value="Bira Bifunctional Protein, Domain 2"/>
    <property type="match status" value="1"/>
</dbReference>
<gene>
    <name evidence="1" type="ORF">MKW98_018725</name>
</gene>
<reference evidence="1" key="1">
    <citation type="submission" date="2022-04" db="EMBL/GenBank/DDBJ databases">
        <title>A functionally conserved STORR gene fusion in Papaver species that diverged 16.8 million years ago.</title>
        <authorList>
            <person name="Catania T."/>
        </authorList>
    </citation>
    <scope>NUCLEOTIDE SEQUENCE</scope>
    <source>
        <strain evidence="1">S-188037</strain>
    </source>
</reference>